<feature type="region of interest" description="Disordered" evidence="2">
    <location>
        <begin position="340"/>
        <end position="406"/>
    </location>
</feature>
<organism evidence="3 4">
    <name type="scientific">Polyrhizophydium stewartii</name>
    <dbReference type="NCBI Taxonomy" id="2732419"/>
    <lineage>
        <taxon>Eukaryota</taxon>
        <taxon>Fungi</taxon>
        <taxon>Fungi incertae sedis</taxon>
        <taxon>Chytridiomycota</taxon>
        <taxon>Chytridiomycota incertae sedis</taxon>
        <taxon>Chytridiomycetes</taxon>
        <taxon>Rhizophydiales</taxon>
        <taxon>Rhizophydiales incertae sedis</taxon>
        <taxon>Polyrhizophydium</taxon>
    </lineage>
</organism>
<dbReference type="EMBL" id="JADGIZ020000057">
    <property type="protein sequence ID" value="KAL2912798.1"/>
    <property type="molecule type" value="Genomic_DNA"/>
</dbReference>
<protein>
    <recommendedName>
        <fullName evidence="5">Alpha-helical coiled-coil rod protein</fullName>
    </recommendedName>
</protein>
<evidence type="ECO:0000313" key="3">
    <source>
        <dbReference type="EMBL" id="KAL2912798.1"/>
    </source>
</evidence>
<feature type="coiled-coil region" evidence="1">
    <location>
        <begin position="222"/>
        <end position="249"/>
    </location>
</feature>
<reference evidence="3 4" key="1">
    <citation type="submission" date="2023-09" db="EMBL/GenBank/DDBJ databases">
        <title>Pangenome analysis of Batrachochytrium dendrobatidis and related Chytrids.</title>
        <authorList>
            <person name="Yacoub M.N."/>
            <person name="Stajich J.E."/>
            <person name="James T.Y."/>
        </authorList>
    </citation>
    <scope>NUCLEOTIDE SEQUENCE [LARGE SCALE GENOMIC DNA]</scope>
    <source>
        <strain evidence="3 4">JEL0888</strain>
    </source>
</reference>
<evidence type="ECO:0000313" key="4">
    <source>
        <dbReference type="Proteomes" id="UP001527925"/>
    </source>
</evidence>
<feature type="compositionally biased region" description="Low complexity" evidence="2">
    <location>
        <begin position="365"/>
        <end position="381"/>
    </location>
</feature>
<proteinExistence type="predicted"/>
<feature type="compositionally biased region" description="Polar residues" evidence="2">
    <location>
        <begin position="1"/>
        <end position="16"/>
    </location>
</feature>
<name>A0ABR4N002_9FUNG</name>
<keyword evidence="1" id="KW-0175">Coiled coil</keyword>
<comment type="caution">
    <text evidence="3">The sequence shown here is derived from an EMBL/GenBank/DDBJ whole genome shotgun (WGS) entry which is preliminary data.</text>
</comment>
<evidence type="ECO:0008006" key="5">
    <source>
        <dbReference type="Google" id="ProtNLM"/>
    </source>
</evidence>
<evidence type="ECO:0000256" key="1">
    <source>
        <dbReference type="SAM" id="Coils"/>
    </source>
</evidence>
<feature type="compositionally biased region" description="Low complexity" evidence="2">
    <location>
        <begin position="388"/>
        <end position="399"/>
    </location>
</feature>
<feature type="region of interest" description="Disordered" evidence="2">
    <location>
        <begin position="1"/>
        <end position="64"/>
    </location>
</feature>
<keyword evidence="4" id="KW-1185">Reference proteome</keyword>
<gene>
    <name evidence="3" type="ORF">HK105_207685</name>
</gene>
<sequence length="425" mass="46497">MSLSLGRPPSSQHTQPQSHHLHTSLQQTQHFAPHQHMYQQPPLADSPVPAHTPTPTPRTPTPSAAHLHATGQIRQGLQAQPLALPHALPQTLGKAAGAEERVALLKTQLEAYDRIQRMQDRALSGLDASALRDPAQAEACLVELWRKTVWQLLVQRNWAEAEHARSVESLKLKVRMIDRTIQSQQETSHAMHTLSTAFQHLQIQHEQALAHNKARLPLPRHTQELQQTCEQLQRECVEAQVRGDRAEQQALKAVNASHRLAQVVGAMEQFGEAVSQRVRLLEQRIGFAADRVAMAKAMQDSERRESVGKARQLDVLAAETAQLRTDRRLLLERLVRAESAAPVVDSSTQTDPADTASGAAKPQVPHADPTPAAATAPGAAASRPLQRALATTPPATKTLSGDVPPLGVLDKLQQLEQLSASLFEA</sequence>
<feature type="compositionally biased region" description="Pro residues" evidence="2">
    <location>
        <begin position="50"/>
        <end position="60"/>
    </location>
</feature>
<dbReference type="Proteomes" id="UP001527925">
    <property type="component" value="Unassembled WGS sequence"/>
</dbReference>
<evidence type="ECO:0000256" key="2">
    <source>
        <dbReference type="SAM" id="MobiDB-lite"/>
    </source>
</evidence>
<accession>A0ABR4N002</accession>